<name>A0AAE0EQL9_9CHLO</name>
<organism evidence="11 12">
    <name type="scientific">Cymbomonas tetramitiformis</name>
    <dbReference type="NCBI Taxonomy" id="36881"/>
    <lineage>
        <taxon>Eukaryota</taxon>
        <taxon>Viridiplantae</taxon>
        <taxon>Chlorophyta</taxon>
        <taxon>Pyramimonadophyceae</taxon>
        <taxon>Pyramimonadales</taxon>
        <taxon>Pyramimonadaceae</taxon>
        <taxon>Cymbomonas</taxon>
    </lineage>
</organism>
<feature type="compositionally biased region" description="Basic and acidic residues" evidence="8">
    <location>
        <begin position="1"/>
        <end position="10"/>
    </location>
</feature>
<sequence>MGNIQEERTSSPKQTLKRKYRGSEFDDPMKRLTRKLSLIPSRKELPIASARDKLLQEVRDNSVLIVVGETGSGKTTQLPQYLHEDGYCSKGVIAVTQPRRVAATAVAGRVAEEMGVQLGEEVGYSIRFEDETSPNTDIKFLTDGMLLREALLDPLLRRYSVVVLDEAHERTLHTDVLIGLLKGIHKSRQEDLRIIIMSATLDFGKFQAFFQGAKAVYIQGRQYPVQVIDPLQGRQYPTQLMYTSESMEDYIDAVLRTTFQIHLEEEAGDILVFLTGQEEILDMERLICERVKNLPKEVDDLIPVPLYSAMPTELQAKAFEPAPKGARKVVLATNVAETSLTITGLRYVVDTGLAKARGYNARTGIESLLISEISKAQARQRLGRAGREGPGKCFRLYTELKYEELKSAPVPEIQRCRLATVVLQLKALGIDNILNFDFLDPPPQAALIKSLEMLYALGALDDEGKLTKDIGLRLARLPLDPQGGRVVLSAAAAGCTQEAVMALSVLGSDPLFYTPREKQAEAAAAHARFTSSDGDHVSLVKVLREYLGKSLVRLARPNQNFVLGEGAPIISPCSCSPGPGA</sequence>
<dbReference type="GO" id="GO:0045943">
    <property type="term" value="P:positive regulation of transcription by RNA polymerase I"/>
    <property type="evidence" value="ECO:0007669"/>
    <property type="project" value="TreeGrafter"/>
</dbReference>
<evidence type="ECO:0000256" key="3">
    <source>
        <dbReference type="ARBA" id="ARBA00022741"/>
    </source>
</evidence>
<dbReference type="Gene3D" id="3.40.50.300">
    <property type="entry name" value="P-loop containing nucleotide triphosphate hydrolases"/>
    <property type="match status" value="2"/>
</dbReference>
<evidence type="ECO:0000259" key="9">
    <source>
        <dbReference type="PROSITE" id="PS51192"/>
    </source>
</evidence>
<keyword evidence="4" id="KW-0378">Hydrolase</keyword>
<dbReference type="InterPro" id="IPR042035">
    <property type="entry name" value="DEAH_win-hel_dom"/>
</dbReference>
<dbReference type="PROSITE" id="PS51192">
    <property type="entry name" value="HELICASE_ATP_BIND_1"/>
    <property type="match status" value="1"/>
</dbReference>
<dbReference type="GO" id="GO:0005524">
    <property type="term" value="F:ATP binding"/>
    <property type="evidence" value="ECO:0007669"/>
    <property type="project" value="UniProtKB-KW"/>
</dbReference>
<dbReference type="PANTHER" id="PTHR18934:SF118">
    <property type="entry name" value="ATP-DEPENDENT RNA HELICASE DHX33"/>
    <property type="match status" value="1"/>
</dbReference>
<gene>
    <name evidence="11" type="ORF">CYMTET_53420</name>
</gene>
<dbReference type="GO" id="GO:0003725">
    <property type="term" value="F:double-stranded RNA binding"/>
    <property type="evidence" value="ECO:0007669"/>
    <property type="project" value="TreeGrafter"/>
</dbReference>
<evidence type="ECO:0000256" key="1">
    <source>
        <dbReference type="ARBA" id="ARBA00012552"/>
    </source>
</evidence>
<keyword evidence="5" id="KW-0347">Helicase</keyword>
<evidence type="ECO:0000256" key="5">
    <source>
        <dbReference type="ARBA" id="ARBA00022806"/>
    </source>
</evidence>
<evidence type="ECO:0000259" key="10">
    <source>
        <dbReference type="PROSITE" id="PS51194"/>
    </source>
</evidence>
<dbReference type="InterPro" id="IPR048333">
    <property type="entry name" value="HA2_WH"/>
</dbReference>
<protein>
    <recommendedName>
        <fullName evidence="1">RNA helicase</fullName>
        <ecNumber evidence="1">3.6.4.13</ecNumber>
    </recommendedName>
</protein>
<dbReference type="InterPro" id="IPR002464">
    <property type="entry name" value="DNA/RNA_helicase_DEAH_CS"/>
</dbReference>
<dbReference type="InterPro" id="IPR001650">
    <property type="entry name" value="Helicase_C-like"/>
</dbReference>
<accession>A0AAE0EQL9</accession>
<feature type="domain" description="Helicase ATP-binding" evidence="9">
    <location>
        <begin position="55"/>
        <end position="219"/>
    </location>
</feature>
<dbReference type="EMBL" id="LGRX02035035">
    <property type="protein sequence ID" value="KAK3236452.1"/>
    <property type="molecule type" value="Genomic_DNA"/>
</dbReference>
<dbReference type="SMART" id="SM00487">
    <property type="entry name" value="DEXDc"/>
    <property type="match status" value="1"/>
</dbReference>
<dbReference type="GO" id="GO:0016887">
    <property type="term" value="F:ATP hydrolysis activity"/>
    <property type="evidence" value="ECO:0007669"/>
    <property type="project" value="InterPro"/>
</dbReference>
<feature type="domain" description="Helicase C-terminal" evidence="10">
    <location>
        <begin position="246"/>
        <end position="429"/>
    </location>
</feature>
<dbReference type="InterPro" id="IPR049945">
    <property type="entry name" value="AAA_22"/>
</dbReference>
<dbReference type="SMART" id="SM00847">
    <property type="entry name" value="HA2"/>
    <property type="match status" value="1"/>
</dbReference>
<proteinExistence type="predicted"/>
<dbReference type="InterPro" id="IPR007502">
    <property type="entry name" value="Helicase-assoc_dom"/>
</dbReference>
<keyword evidence="6" id="KW-0067">ATP-binding</keyword>
<dbReference type="InterPro" id="IPR027417">
    <property type="entry name" value="P-loop_NTPase"/>
</dbReference>
<dbReference type="CDD" id="cd18791">
    <property type="entry name" value="SF2_C_RHA"/>
    <property type="match status" value="1"/>
</dbReference>
<dbReference type="GO" id="GO:0006397">
    <property type="term" value="P:mRNA processing"/>
    <property type="evidence" value="ECO:0007669"/>
    <property type="project" value="UniProtKB-KW"/>
</dbReference>
<dbReference type="AlphaFoldDB" id="A0AAE0EQL9"/>
<evidence type="ECO:0000256" key="6">
    <source>
        <dbReference type="ARBA" id="ARBA00022840"/>
    </source>
</evidence>
<dbReference type="SUPFAM" id="SSF52540">
    <property type="entry name" value="P-loop containing nucleoside triphosphate hydrolases"/>
    <property type="match status" value="1"/>
</dbReference>
<dbReference type="GO" id="GO:0003724">
    <property type="term" value="F:RNA helicase activity"/>
    <property type="evidence" value="ECO:0007669"/>
    <property type="project" value="UniProtKB-EC"/>
</dbReference>
<dbReference type="EC" id="3.6.4.13" evidence="1"/>
<dbReference type="FunFam" id="3.40.50.300:FF:000145">
    <property type="entry name" value="probable ATP-dependent RNA helicase DHX40"/>
    <property type="match status" value="1"/>
</dbReference>
<dbReference type="InterPro" id="IPR003593">
    <property type="entry name" value="AAA+_ATPase"/>
</dbReference>
<dbReference type="PANTHER" id="PTHR18934">
    <property type="entry name" value="ATP-DEPENDENT RNA HELICASE"/>
    <property type="match status" value="1"/>
</dbReference>
<evidence type="ECO:0000256" key="2">
    <source>
        <dbReference type="ARBA" id="ARBA00022664"/>
    </source>
</evidence>
<dbReference type="CDD" id="cd17978">
    <property type="entry name" value="DEXHc_DHX33"/>
    <property type="match status" value="1"/>
</dbReference>
<keyword evidence="3" id="KW-0547">Nucleotide-binding</keyword>
<dbReference type="SMART" id="SM00490">
    <property type="entry name" value="HELICc"/>
    <property type="match status" value="1"/>
</dbReference>
<keyword evidence="12" id="KW-1185">Reference proteome</keyword>
<dbReference type="FunFam" id="3.40.50.300:FF:000615">
    <property type="entry name" value="pre-mRNA-splicing factor ATP-dependent RNA helicase DEAH7"/>
    <property type="match status" value="1"/>
</dbReference>
<reference evidence="11 12" key="1">
    <citation type="journal article" date="2015" name="Genome Biol. Evol.">
        <title>Comparative Genomics of a Bacterivorous Green Alga Reveals Evolutionary Causalities and Consequences of Phago-Mixotrophic Mode of Nutrition.</title>
        <authorList>
            <person name="Burns J.A."/>
            <person name="Paasch A."/>
            <person name="Narechania A."/>
            <person name="Kim E."/>
        </authorList>
    </citation>
    <scope>NUCLEOTIDE SEQUENCE [LARGE SCALE GENOMIC DNA]</scope>
    <source>
        <strain evidence="11 12">PLY_AMNH</strain>
    </source>
</reference>
<evidence type="ECO:0000256" key="4">
    <source>
        <dbReference type="ARBA" id="ARBA00022801"/>
    </source>
</evidence>
<evidence type="ECO:0000313" key="12">
    <source>
        <dbReference type="Proteomes" id="UP001190700"/>
    </source>
</evidence>
<dbReference type="Pfam" id="PF13401">
    <property type="entry name" value="AAA_22"/>
    <property type="match status" value="1"/>
</dbReference>
<evidence type="ECO:0000256" key="8">
    <source>
        <dbReference type="SAM" id="MobiDB-lite"/>
    </source>
</evidence>
<comment type="catalytic activity">
    <reaction evidence="7">
        <text>ATP + H2O = ADP + phosphate + H(+)</text>
        <dbReference type="Rhea" id="RHEA:13065"/>
        <dbReference type="ChEBI" id="CHEBI:15377"/>
        <dbReference type="ChEBI" id="CHEBI:15378"/>
        <dbReference type="ChEBI" id="CHEBI:30616"/>
        <dbReference type="ChEBI" id="CHEBI:43474"/>
        <dbReference type="ChEBI" id="CHEBI:456216"/>
        <dbReference type="EC" id="3.6.4.13"/>
    </reaction>
</comment>
<dbReference type="GO" id="GO:0005730">
    <property type="term" value="C:nucleolus"/>
    <property type="evidence" value="ECO:0007669"/>
    <property type="project" value="TreeGrafter"/>
</dbReference>
<dbReference type="FunFam" id="1.10.10.2130:FF:000001">
    <property type="entry name" value="Pre-mRNA-splicing factor ATP-dependent RNA helicase"/>
    <property type="match status" value="1"/>
</dbReference>
<dbReference type="Proteomes" id="UP001190700">
    <property type="component" value="Unassembled WGS sequence"/>
</dbReference>
<dbReference type="Pfam" id="PF00271">
    <property type="entry name" value="Helicase_C"/>
    <property type="match status" value="1"/>
</dbReference>
<dbReference type="InterPro" id="IPR014001">
    <property type="entry name" value="Helicase_ATP-bd"/>
</dbReference>
<dbReference type="Pfam" id="PF04408">
    <property type="entry name" value="WHD_HA2"/>
    <property type="match status" value="1"/>
</dbReference>
<dbReference type="SMART" id="SM00382">
    <property type="entry name" value="AAA"/>
    <property type="match status" value="1"/>
</dbReference>
<feature type="region of interest" description="Disordered" evidence="8">
    <location>
        <begin position="1"/>
        <end position="25"/>
    </location>
</feature>
<dbReference type="Gene3D" id="1.10.10.2130">
    <property type="entry name" value="DEAH helicase family, winged-helix domain"/>
    <property type="match status" value="1"/>
</dbReference>
<dbReference type="PROSITE" id="PS51194">
    <property type="entry name" value="HELICASE_CTER"/>
    <property type="match status" value="1"/>
</dbReference>
<evidence type="ECO:0000313" key="11">
    <source>
        <dbReference type="EMBL" id="KAK3236452.1"/>
    </source>
</evidence>
<evidence type="ECO:0000256" key="7">
    <source>
        <dbReference type="ARBA" id="ARBA00047984"/>
    </source>
</evidence>
<dbReference type="PROSITE" id="PS00690">
    <property type="entry name" value="DEAH_ATP_HELICASE"/>
    <property type="match status" value="1"/>
</dbReference>
<keyword evidence="2" id="KW-0507">mRNA processing</keyword>
<comment type="caution">
    <text evidence="11">The sequence shown here is derived from an EMBL/GenBank/DDBJ whole genome shotgun (WGS) entry which is preliminary data.</text>
</comment>